<dbReference type="Ensembl" id="ENSSPUT00000008802.1">
    <property type="protein sequence ID" value="ENSSPUP00000008248.1"/>
    <property type="gene ID" value="ENSSPUG00000006398.1"/>
</dbReference>
<accession>A0A8D0GPH4</accession>
<dbReference type="PROSITE" id="PS50021">
    <property type="entry name" value="CH"/>
    <property type="match status" value="1"/>
</dbReference>
<keyword evidence="3" id="KW-1185">Reference proteome</keyword>
<organism evidence="2 3">
    <name type="scientific">Sphenodon punctatus</name>
    <name type="common">Tuatara</name>
    <name type="synonym">Hatteria punctata</name>
    <dbReference type="NCBI Taxonomy" id="8508"/>
    <lineage>
        <taxon>Eukaryota</taxon>
        <taxon>Metazoa</taxon>
        <taxon>Chordata</taxon>
        <taxon>Craniata</taxon>
        <taxon>Vertebrata</taxon>
        <taxon>Euteleostomi</taxon>
        <taxon>Lepidosauria</taxon>
        <taxon>Sphenodontia</taxon>
        <taxon>Sphenodontidae</taxon>
        <taxon>Sphenodon</taxon>
    </lineage>
</organism>
<proteinExistence type="predicted"/>
<dbReference type="Gene3D" id="1.10.418.10">
    <property type="entry name" value="Calponin-like domain"/>
    <property type="match status" value="1"/>
</dbReference>
<reference evidence="2" key="1">
    <citation type="submission" date="2025-08" db="UniProtKB">
        <authorList>
            <consortium name="Ensembl"/>
        </authorList>
    </citation>
    <scope>IDENTIFICATION</scope>
</reference>
<dbReference type="InterPro" id="IPR001715">
    <property type="entry name" value="CH_dom"/>
</dbReference>
<dbReference type="Proteomes" id="UP000694392">
    <property type="component" value="Unplaced"/>
</dbReference>
<dbReference type="Pfam" id="PF00307">
    <property type="entry name" value="CH"/>
    <property type="match status" value="1"/>
</dbReference>
<dbReference type="PANTHER" id="PTHR11915">
    <property type="entry name" value="SPECTRIN/FILAMIN RELATED CYTOSKELETAL PROTEIN"/>
    <property type="match status" value="1"/>
</dbReference>
<feature type="domain" description="Calponin-homology (CH)" evidence="1">
    <location>
        <begin position="1"/>
        <end position="56"/>
    </location>
</feature>
<evidence type="ECO:0000313" key="2">
    <source>
        <dbReference type="Ensembl" id="ENSSPUP00000008248.1"/>
    </source>
</evidence>
<dbReference type="GeneTree" id="ENSGT00940000155008"/>
<dbReference type="SUPFAM" id="SSF47576">
    <property type="entry name" value="Calponin-homology domain, CH-domain"/>
    <property type="match status" value="1"/>
</dbReference>
<dbReference type="AlphaFoldDB" id="A0A8D0GPH4"/>
<evidence type="ECO:0000313" key="3">
    <source>
        <dbReference type="Proteomes" id="UP000694392"/>
    </source>
</evidence>
<evidence type="ECO:0000259" key="1">
    <source>
        <dbReference type="PROSITE" id="PS50021"/>
    </source>
</evidence>
<protein>
    <recommendedName>
        <fullName evidence="1">Calponin-homology (CH) domain-containing protein</fullName>
    </recommendedName>
</protein>
<sequence length="59" mass="6492">MNTVAVQSNHANLEHAFFVAEKLGVTRLLDPEDVDVSSPDEKSVITYVSSLYDAFPKVP</sequence>
<dbReference type="InterPro" id="IPR036872">
    <property type="entry name" value="CH_dom_sf"/>
</dbReference>
<name>A0A8D0GPH4_SPHPU</name>
<reference evidence="2" key="2">
    <citation type="submission" date="2025-09" db="UniProtKB">
        <authorList>
            <consortium name="Ensembl"/>
        </authorList>
    </citation>
    <scope>IDENTIFICATION</scope>
</reference>